<evidence type="ECO:0000313" key="1">
    <source>
        <dbReference type="EMBL" id="RXK85276.1"/>
    </source>
</evidence>
<reference evidence="1 2" key="1">
    <citation type="submission" date="2019-01" db="EMBL/GenBank/DDBJ databases">
        <title>Filimonas sp. strain TTM-71.</title>
        <authorList>
            <person name="Chen W.-M."/>
        </authorList>
    </citation>
    <scope>NUCLEOTIDE SEQUENCE [LARGE SCALE GENOMIC DNA]</scope>
    <source>
        <strain evidence="1 2">TTM-71</strain>
    </source>
</reference>
<evidence type="ECO:0008006" key="3">
    <source>
        <dbReference type="Google" id="ProtNLM"/>
    </source>
</evidence>
<dbReference type="EMBL" id="SDHZ01000001">
    <property type="protein sequence ID" value="RXK85276.1"/>
    <property type="molecule type" value="Genomic_DNA"/>
</dbReference>
<name>A0A4V1MAB3_9BACT</name>
<keyword evidence="2" id="KW-1185">Reference proteome</keyword>
<dbReference type="RefSeq" id="WP_129001028.1">
    <property type="nucleotide sequence ID" value="NZ_SDHZ01000001.1"/>
</dbReference>
<dbReference type="Proteomes" id="UP000290545">
    <property type="component" value="Unassembled WGS sequence"/>
</dbReference>
<evidence type="ECO:0000313" key="2">
    <source>
        <dbReference type="Proteomes" id="UP000290545"/>
    </source>
</evidence>
<sequence length="97" mass="10523">MSPSTVSVATGYGLGILSTFTRGEKFFELSNHLGNVLATVSDRKTAVSGNGATVDYYNADVVAAQDYYPFGMLMPSRNYNAAGYRYGFNGQEKSDRN</sequence>
<accession>A0A4V1MAB3</accession>
<comment type="caution">
    <text evidence="1">The sequence shown here is derived from an EMBL/GenBank/DDBJ whole genome shotgun (WGS) entry which is preliminary data.</text>
</comment>
<protein>
    <recommendedName>
        <fullName evidence="3">RHS repeat-associated core domain-containing protein</fullName>
    </recommendedName>
</protein>
<dbReference type="OrthoDB" id="644808at2"/>
<dbReference type="AlphaFoldDB" id="A0A4V1MAB3"/>
<proteinExistence type="predicted"/>
<dbReference type="Gene3D" id="2.180.10.10">
    <property type="entry name" value="RHS repeat-associated core"/>
    <property type="match status" value="1"/>
</dbReference>
<organism evidence="1 2">
    <name type="scientific">Filimonas effusa</name>
    <dbReference type="NCBI Taxonomy" id="2508721"/>
    <lineage>
        <taxon>Bacteria</taxon>
        <taxon>Pseudomonadati</taxon>
        <taxon>Bacteroidota</taxon>
        <taxon>Chitinophagia</taxon>
        <taxon>Chitinophagales</taxon>
        <taxon>Chitinophagaceae</taxon>
        <taxon>Filimonas</taxon>
    </lineage>
</organism>
<gene>
    <name evidence="1" type="ORF">ESB13_00150</name>
</gene>